<dbReference type="PROSITE" id="PS50088">
    <property type="entry name" value="ANK_REPEAT"/>
    <property type="match status" value="6"/>
</dbReference>
<dbReference type="PANTHER" id="PTHR24198">
    <property type="entry name" value="ANKYRIN REPEAT AND PROTEIN KINASE DOMAIN-CONTAINING PROTEIN"/>
    <property type="match status" value="1"/>
</dbReference>
<feature type="repeat" description="ANK" evidence="3">
    <location>
        <begin position="552"/>
        <end position="573"/>
    </location>
</feature>
<evidence type="ECO:0000256" key="4">
    <source>
        <dbReference type="SAM" id="MobiDB-lite"/>
    </source>
</evidence>
<sequence length="1193" mass="131529">MRRAGSTTLRRLQTSSKPQWPVGVYDIGHGLSSHLRSTEPGSKHIRCSSSASTTGRISVAGTSNGRVRQQSPPQHILVSKRNKAAKKLIRARLDELQQKAIQIARVPRFDLTFQDAEKSEAQRGRWLKLLSTIEDSLDRKISRITFQSIAFAYRRLKAEELDLIIRFSFGGSDGEGCRAEDLPEDLFAQNIQRGLIEIDDHGYIMFKSKYFRQMLVAHRMHATGPQNSYFFARENTTHFEIAEALLRYMGTYGESGPCDSVKEQKEREAAYPLLRYAALYWPDHCIECYSLKQGLIDLAGKFWKSGNDSYYGAWLQAHHWYRGSPTAAVNPELQMSPFFKYIGWMDGALTRLASWGVPEFVKAALAEVPYTAAEKSLALNAAIKCGNNDIASILISNGADIKARGMTGIGNHLHDALFRRGASGSMLRHLLSVPGAVDLIDGIDESGRTPLHLAASKGKLDAVQVLLEFGATVDVPGDMGRTALHYAAIGGFPDVVECLLKAGANPNGMSYLKTPLHVSYGSRDLGHDGLNSRRVASLLLGAGADPKAQDADGFTPLNTAVVKNNSDVVKALLPHYSVEDINIIGRSSIREDSTALTSALLYGTSDDTIKALVDMKAKGPLGTSGRLIGDLVDGSSKLTTRAVDLILQNFPEEVAAYESATGKTLLENLLSAYPPPTRKVVHFVEKSIPNWRDKIFANYDPYPGSNMEGKVRAGDVGDVVSYAKTLENQGADFPWEEIWGTISDPPTYPLSYHPDVRALIRFRPEFNTPEYLVPALCNSFSWTDNKEVVALFYMNLVERLPGTPLVDYVDEETGMTVLHQACELSHYRVVERLLTVHGANVNIQDNEGMTPLMRCFSQKPIFNWSRGTIQKLMEHGADPTIRDNQNRTAVTHVAACPHWNAGKVENVLDILLQHPNTKSIIDLPDASGLRPIEHAHHGNLHSLVKELIAAGAKLNPKDGNGAELLSRLSVRWSSYARRLPLAEELISMGQDIYALNDDGSCFAQECLGYYGDTFHITYLTEHPKFDPTAPFPRREGDETPPELPFHYAIKNCRQKAVLLLTLVTPEQREKLVHGRSLDGKDSTSLHLAVKTGAVGLVRFLIEAGADVNAVDSEGRTPLFFISRRGPGLSMAEGATVEAVTCGYWLLKAGADPNFRNEKTGRTVCESIRDYEGFDLKGSALRLLKDFGARDAGL</sequence>
<dbReference type="AlphaFoldDB" id="A0AAV9VPV4"/>
<organism evidence="5 6">
    <name type="scientific">Arthrobotrys musiformis</name>
    <dbReference type="NCBI Taxonomy" id="47236"/>
    <lineage>
        <taxon>Eukaryota</taxon>
        <taxon>Fungi</taxon>
        <taxon>Dikarya</taxon>
        <taxon>Ascomycota</taxon>
        <taxon>Pezizomycotina</taxon>
        <taxon>Orbiliomycetes</taxon>
        <taxon>Orbiliales</taxon>
        <taxon>Orbiliaceae</taxon>
        <taxon>Arthrobotrys</taxon>
    </lineage>
</organism>
<comment type="caution">
    <text evidence="5">The sequence shown here is derived from an EMBL/GenBank/DDBJ whole genome shotgun (WGS) entry which is preliminary data.</text>
</comment>
<reference evidence="5 6" key="1">
    <citation type="submission" date="2023-08" db="EMBL/GenBank/DDBJ databases">
        <authorList>
            <person name="Palmer J.M."/>
        </authorList>
    </citation>
    <scope>NUCLEOTIDE SEQUENCE [LARGE SCALE GENOMIC DNA]</scope>
    <source>
        <strain evidence="5 6">TWF481</strain>
    </source>
</reference>
<keyword evidence="1" id="KW-0677">Repeat</keyword>
<feature type="compositionally biased region" description="Polar residues" evidence="4">
    <location>
        <begin position="47"/>
        <end position="56"/>
    </location>
</feature>
<gene>
    <name evidence="5" type="ORF">TWF481_003316</name>
</gene>
<name>A0AAV9VPV4_9PEZI</name>
<keyword evidence="6" id="KW-1185">Reference proteome</keyword>
<feature type="repeat" description="ANK" evidence="3">
    <location>
        <begin position="479"/>
        <end position="511"/>
    </location>
</feature>
<evidence type="ECO:0000256" key="3">
    <source>
        <dbReference type="PROSITE-ProRule" id="PRU00023"/>
    </source>
</evidence>
<evidence type="ECO:0000256" key="2">
    <source>
        <dbReference type="ARBA" id="ARBA00023043"/>
    </source>
</evidence>
<dbReference type="SUPFAM" id="SSF48403">
    <property type="entry name" value="Ankyrin repeat"/>
    <property type="match status" value="2"/>
</dbReference>
<dbReference type="PANTHER" id="PTHR24198:SF165">
    <property type="entry name" value="ANKYRIN REPEAT-CONTAINING PROTEIN-RELATED"/>
    <property type="match status" value="1"/>
</dbReference>
<dbReference type="PRINTS" id="PR01415">
    <property type="entry name" value="ANKYRIN"/>
</dbReference>
<feature type="repeat" description="ANK" evidence="3">
    <location>
        <begin position="1080"/>
        <end position="1112"/>
    </location>
</feature>
<dbReference type="InterPro" id="IPR002110">
    <property type="entry name" value="Ankyrin_rpt"/>
</dbReference>
<feature type="region of interest" description="Disordered" evidence="4">
    <location>
        <begin position="36"/>
        <end position="56"/>
    </location>
</feature>
<proteinExistence type="predicted"/>
<dbReference type="EMBL" id="JAVHJL010000013">
    <property type="protein sequence ID" value="KAK6495290.1"/>
    <property type="molecule type" value="Genomic_DNA"/>
</dbReference>
<dbReference type="InterPro" id="IPR036770">
    <property type="entry name" value="Ankyrin_rpt-contain_sf"/>
</dbReference>
<evidence type="ECO:0008006" key="7">
    <source>
        <dbReference type="Google" id="ProtNLM"/>
    </source>
</evidence>
<evidence type="ECO:0000313" key="5">
    <source>
        <dbReference type="EMBL" id="KAK6495290.1"/>
    </source>
</evidence>
<dbReference type="PROSITE" id="PS50297">
    <property type="entry name" value="ANK_REP_REGION"/>
    <property type="match status" value="5"/>
</dbReference>
<dbReference type="Pfam" id="PF12796">
    <property type="entry name" value="Ank_2"/>
    <property type="match status" value="3"/>
</dbReference>
<evidence type="ECO:0000256" key="1">
    <source>
        <dbReference type="ARBA" id="ARBA00022737"/>
    </source>
</evidence>
<keyword evidence="2 3" id="KW-0040">ANK repeat</keyword>
<dbReference type="SMART" id="SM00248">
    <property type="entry name" value="ANK"/>
    <property type="match status" value="11"/>
</dbReference>
<dbReference type="Gene3D" id="1.25.40.20">
    <property type="entry name" value="Ankyrin repeat-containing domain"/>
    <property type="match status" value="2"/>
</dbReference>
<feature type="repeat" description="ANK" evidence="3">
    <location>
        <begin position="813"/>
        <end position="846"/>
    </location>
</feature>
<feature type="repeat" description="ANK" evidence="3">
    <location>
        <begin position="374"/>
        <end position="406"/>
    </location>
</feature>
<dbReference type="Pfam" id="PF13857">
    <property type="entry name" value="Ank_5"/>
    <property type="match status" value="1"/>
</dbReference>
<evidence type="ECO:0000313" key="6">
    <source>
        <dbReference type="Proteomes" id="UP001370758"/>
    </source>
</evidence>
<accession>A0AAV9VPV4</accession>
<dbReference type="Proteomes" id="UP001370758">
    <property type="component" value="Unassembled WGS sequence"/>
</dbReference>
<feature type="repeat" description="ANK" evidence="3">
    <location>
        <begin position="446"/>
        <end position="478"/>
    </location>
</feature>
<protein>
    <recommendedName>
        <fullName evidence="7">BTB domain-containing protein</fullName>
    </recommendedName>
</protein>